<keyword evidence="1" id="KW-1133">Transmembrane helix</keyword>
<dbReference type="RefSeq" id="WP_135568807.1">
    <property type="nucleotide sequence ID" value="NZ_RQGK01000049.1"/>
</dbReference>
<proteinExistence type="predicted"/>
<dbReference type="EMBL" id="RQGM01000059">
    <property type="protein sequence ID" value="TGL82069.1"/>
    <property type="molecule type" value="Genomic_DNA"/>
</dbReference>
<dbReference type="AlphaFoldDB" id="A0A6N4QXN4"/>
<reference evidence="2 3" key="1">
    <citation type="journal article" date="2019" name="PLoS Negl. Trop. Dis.">
        <title>Revisiting the worldwide diversity of Leptospira species in the environment.</title>
        <authorList>
            <person name="Vincent A.T."/>
            <person name="Schiettekatte O."/>
            <person name="Bourhy P."/>
            <person name="Veyrier F.J."/>
            <person name="Picardeau M."/>
        </authorList>
    </citation>
    <scope>NUCLEOTIDE SEQUENCE [LARGE SCALE GENOMIC DNA]</scope>
    <source>
        <strain evidence="2 3">201702445</strain>
    </source>
</reference>
<feature type="transmembrane region" description="Helical" evidence="1">
    <location>
        <begin position="78"/>
        <end position="97"/>
    </location>
</feature>
<protein>
    <submittedName>
        <fullName evidence="2">Uncharacterized protein</fullName>
    </submittedName>
</protein>
<keyword evidence="1" id="KW-0812">Transmembrane</keyword>
<dbReference type="Proteomes" id="UP000297613">
    <property type="component" value="Unassembled WGS sequence"/>
</dbReference>
<evidence type="ECO:0000313" key="3">
    <source>
        <dbReference type="Proteomes" id="UP000297613"/>
    </source>
</evidence>
<sequence>MNRKFLKSVWAVFAGFLTIFILSTAVDVILHQTGVYPPFGVIMSDSLFALATAYRIVFGIFSGYVTARVAPDQPMKHALALGILGVIVSITGAIVMWDAGPAWYSLGIIAIALPCSWAGAKIFERTELV</sequence>
<accession>A0A6N4QXN4</accession>
<evidence type="ECO:0000256" key="1">
    <source>
        <dbReference type="SAM" id="Phobius"/>
    </source>
</evidence>
<organism evidence="2 3">
    <name type="scientific">Leptospira yasudae</name>
    <dbReference type="NCBI Taxonomy" id="2202201"/>
    <lineage>
        <taxon>Bacteria</taxon>
        <taxon>Pseudomonadati</taxon>
        <taxon>Spirochaetota</taxon>
        <taxon>Spirochaetia</taxon>
        <taxon>Leptospirales</taxon>
        <taxon>Leptospiraceae</taxon>
        <taxon>Leptospira</taxon>
    </lineage>
</organism>
<evidence type="ECO:0000313" key="2">
    <source>
        <dbReference type="EMBL" id="TGL82069.1"/>
    </source>
</evidence>
<gene>
    <name evidence="2" type="ORF">EHQ83_14685</name>
</gene>
<feature type="transmembrane region" description="Helical" evidence="1">
    <location>
        <begin position="103"/>
        <end position="123"/>
    </location>
</feature>
<feature type="transmembrane region" description="Helical" evidence="1">
    <location>
        <begin position="41"/>
        <end position="66"/>
    </location>
</feature>
<comment type="caution">
    <text evidence="2">The sequence shown here is derived from an EMBL/GenBank/DDBJ whole genome shotgun (WGS) entry which is preliminary data.</text>
</comment>
<name>A0A6N4QXN4_9LEPT</name>
<keyword evidence="1" id="KW-0472">Membrane</keyword>